<evidence type="ECO:0000313" key="2">
    <source>
        <dbReference type="EMBL" id="AOM40733.1"/>
    </source>
</evidence>
<dbReference type="KEGG" id="xho:A9255_09100"/>
<reference evidence="2 4" key="1">
    <citation type="submission" date="2016-06" db="EMBL/GenBank/DDBJ databases">
        <title>Bacterial characters and pathogenicity of Xenorhabdus hominickii from an entomopathogenic nematode, Steinernema monticolum.</title>
        <authorList>
            <person name="Park Y."/>
            <person name="Kim Y."/>
        </authorList>
    </citation>
    <scope>NUCLEOTIDE SEQUENCE [LARGE SCALE GENOMIC DNA]</scope>
    <source>
        <strain evidence="2 4">ANU1</strain>
    </source>
</reference>
<organism evidence="3 5">
    <name type="scientific">Xenorhabdus hominickii</name>
    <dbReference type="NCBI Taxonomy" id="351679"/>
    <lineage>
        <taxon>Bacteria</taxon>
        <taxon>Pseudomonadati</taxon>
        <taxon>Pseudomonadota</taxon>
        <taxon>Gammaproteobacteria</taxon>
        <taxon>Enterobacterales</taxon>
        <taxon>Morganellaceae</taxon>
        <taxon>Xenorhabdus</taxon>
    </lineage>
</organism>
<accession>A0A2G0QAP5</accession>
<reference evidence="3 5" key="2">
    <citation type="journal article" date="2017" name="Nat. Microbiol.">
        <title>Natural product diversity associated with the nematode symbionts Photorhabdus and Xenorhabdus.</title>
        <authorList>
            <person name="Tobias N.J."/>
            <person name="Wolff H."/>
            <person name="Djahanschiri B."/>
            <person name="Grundmann F."/>
            <person name="Kronenwerth M."/>
            <person name="Shi Y.M."/>
            <person name="Simonyi S."/>
            <person name="Grun P."/>
            <person name="Shapiro-Ilan D."/>
            <person name="Pidot S.J."/>
            <person name="Stinear T.P."/>
            <person name="Ebersberger I."/>
            <person name="Bode H.B."/>
        </authorList>
    </citation>
    <scope>NUCLEOTIDE SEQUENCE [LARGE SCALE GENOMIC DNA]</scope>
    <source>
        <strain evidence="3 5">DSM 17903</strain>
    </source>
</reference>
<dbReference type="OrthoDB" id="9766390at2"/>
<dbReference type="PANTHER" id="PTHR30441:SF4">
    <property type="entry name" value="PROTEIN ASMA"/>
    <property type="match status" value="1"/>
</dbReference>
<dbReference type="Pfam" id="PF05170">
    <property type="entry name" value="AsmA"/>
    <property type="match status" value="1"/>
</dbReference>
<keyword evidence="4" id="KW-1185">Reference proteome</keyword>
<gene>
    <name evidence="2" type="ORF">A9255_09100</name>
    <name evidence="3" type="ORF">Xhom_01801</name>
</gene>
<dbReference type="GO" id="GO:0005886">
    <property type="term" value="C:plasma membrane"/>
    <property type="evidence" value="ECO:0007669"/>
    <property type="project" value="TreeGrafter"/>
</dbReference>
<dbReference type="Proteomes" id="UP000094600">
    <property type="component" value="Chromosome"/>
</dbReference>
<dbReference type="RefSeq" id="WP_069316435.1">
    <property type="nucleotide sequence ID" value="NZ_CAWNQJ010000046.1"/>
</dbReference>
<dbReference type="Proteomes" id="UP000225433">
    <property type="component" value="Unassembled WGS sequence"/>
</dbReference>
<dbReference type="EMBL" id="CP016176">
    <property type="protein sequence ID" value="AOM40733.1"/>
    <property type="molecule type" value="Genomic_DNA"/>
</dbReference>
<evidence type="ECO:0000313" key="3">
    <source>
        <dbReference type="EMBL" id="PHM56315.1"/>
    </source>
</evidence>
<evidence type="ECO:0000313" key="5">
    <source>
        <dbReference type="Proteomes" id="UP000225433"/>
    </source>
</evidence>
<evidence type="ECO:0000313" key="4">
    <source>
        <dbReference type="Proteomes" id="UP000094600"/>
    </source>
</evidence>
<dbReference type="GO" id="GO:0090313">
    <property type="term" value="P:regulation of protein targeting to membrane"/>
    <property type="evidence" value="ECO:0007669"/>
    <property type="project" value="TreeGrafter"/>
</dbReference>
<feature type="domain" description="AsmA" evidence="1">
    <location>
        <begin position="249"/>
        <end position="521"/>
    </location>
</feature>
<sequence length="629" mass="70258">MKRLLTTFFILLVVIVAGLAALVLLINPNDFRDYIVNQVQKKSGYQLVLQDDLRWHVWPKLSILTGQVSLTAQNAKKPAVVAENMRLDVELLPLLSHQLSVKEVMLKGAVLRLTPDSQPQKRLEAPIAPESNIRYPVIGDPLIGGSQVWKLDIARIKVADSLLIWQSADHTQLNVRDINLLLERSDKNNINLELSSKINKNQQELAFDLSASVDTSDYPQRISAGIDSLEYQLQGVGLPSSGIKGTGKATVQYQASTESISLQKIALTVNDDSELKGNIAVILQDKPQYSINLTSPKMNLDNLLGWDALPKDNPQAKRDYRIENSTSKPVIATSVSPLSSYDLTFLQGFYADISFTADKFIYQDMNIDNFVLNAVNDDGMTKIGQLSGNVFGGHFALPTTIDATVNPATLHTKPLLQNIALKPLLKVLALPSVFSGQLNVDGDLLGEGYDEYAITHYWQGDLNIGLKNTRLEGLNIPQLIQQSFSRVTDQVSQPINTDNFTEAQQMSVKAYLDRGDIKINELAATSGMLKIKGQGKANLLKQNTDVSLWVQLTKGWGKQNEFVHRLKQLEIPLRVYGDWDNLQYTLNVESLLRDELQQKAKKSIKEWLENHINDENRNKIEELLDKKSN</sequence>
<proteinExistence type="predicted"/>
<dbReference type="STRING" id="351679.A9255_09100"/>
<dbReference type="PANTHER" id="PTHR30441">
    <property type="entry name" value="DUF748 DOMAIN-CONTAINING PROTEIN"/>
    <property type="match status" value="1"/>
</dbReference>
<dbReference type="InterPro" id="IPR007844">
    <property type="entry name" value="AsmA"/>
</dbReference>
<dbReference type="AlphaFoldDB" id="A0A2G0QAP5"/>
<evidence type="ECO:0000259" key="1">
    <source>
        <dbReference type="Pfam" id="PF05170"/>
    </source>
</evidence>
<dbReference type="EMBL" id="NJAI01000002">
    <property type="protein sequence ID" value="PHM56315.1"/>
    <property type="molecule type" value="Genomic_DNA"/>
</dbReference>
<protein>
    <submittedName>
        <fullName evidence="3">Outer membrane assembly protein AsmA</fullName>
    </submittedName>
</protein>
<name>A0A2G0QAP5_XENHO</name>
<dbReference type="NCBIfam" id="NF008091">
    <property type="entry name" value="PRK10833.1"/>
    <property type="match status" value="1"/>
</dbReference>
<dbReference type="InterPro" id="IPR052894">
    <property type="entry name" value="AsmA-related"/>
</dbReference>